<dbReference type="GO" id="GO:0160147">
    <property type="term" value="F:tRNA pseudouridine(38-40) synthase activity"/>
    <property type="evidence" value="ECO:0007669"/>
    <property type="project" value="UniProtKB-EC"/>
</dbReference>
<dbReference type="Proteomes" id="UP000011087">
    <property type="component" value="Unassembled WGS sequence"/>
</dbReference>
<keyword evidence="11" id="KW-1185">Reference proteome</keyword>
<dbReference type="PaxDb" id="55529-EKX40000"/>
<reference evidence="9 11" key="1">
    <citation type="journal article" date="2012" name="Nature">
        <title>Algal genomes reveal evolutionary mosaicism and the fate of nucleomorphs.</title>
        <authorList>
            <consortium name="DOE Joint Genome Institute"/>
            <person name="Curtis B.A."/>
            <person name="Tanifuji G."/>
            <person name="Burki F."/>
            <person name="Gruber A."/>
            <person name="Irimia M."/>
            <person name="Maruyama S."/>
            <person name="Arias M.C."/>
            <person name="Ball S.G."/>
            <person name="Gile G.H."/>
            <person name="Hirakawa Y."/>
            <person name="Hopkins J.F."/>
            <person name="Kuo A."/>
            <person name="Rensing S.A."/>
            <person name="Schmutz J."/>
            <person name="Symeonidi A."/>
            <person name="Elias M."/>
            <person name="Eveleigh R.J."/>
            <person name="Herman E.K."/>
            <person name="Klute M.J."/>
            <person name="Nakayama T."/>
            <person name="Obornik M."/>
            <person name="Reyes-Prieto A."/>
            <person name="Armbrust E.V."/>
            <person name="Aves S.J."/>
            <person name="Beiko R.G."/>
            <person name="Coutinho P."/>
            <person name="Dacks J.B."/>
            <person name="Durnford D.G."/>
            <person name="Fast N.M."/>
            <person name="Green B.R."/>
            <person name="Grisdale C.J."/>
            <person name="Hempel F."/>
            <person name="Henrissat B."/>
            <person name="Hoppner M.P."/>
            <person name="Ishida K."/>
            <person name="Kim E."/>
            <person name="Koreny L."/>
            <person name="Kroth P.G."/>
            <person name="Liu Y."/>
            <person name="Malik S.B."/>
            <person name="Maier U.G."/>
            <person name="McRose D."/>
            <person name="Mock T."/>
            <person name="Neilson J.A."/>
            <person name="Onodera N.T."/>
            <person name="Poole A.M."/>
            <person name="Pritham E.J."/>
            <person name="Richards T.A."/>
            <person name="Rocap G."/>
            <person name="Roy S.W."/>
            <person name="Sarai C."/>
            <person name="Schaack S."/>
            <person name="Shirato S."/>
            <person name="Slamovits C.H."/>
            <person name="Spencer D.F."/>
            <person name="Suzuki S."/>
            <person name="Worden A.Z."/>
            <person name="Zauner S."/>
            <person name="Barry K."/>
            <person name="Bell C."/>
            <person name="Bharti A.K."/>
            <person name="Crow J.A."/>
            <person name="Grimwood J."/>
            <person name="Kramer R."/>
            <person name="Lindquist E."/>
            <person name="Lucas S."/>
            <person name="Salamov A."/>
            <person name="McFadden G.I."/>
            <person name="Lane C.E."/>
            <person name="Keeling P.J."/>
            <person name="Gray M.W."/>
            <person name="Grigoriev I.V."/>
            <person name="Archibald J.M."/>
        </authorList>
    </citation>
    <scope>NUCLEOTIDE SEQUENCE</scope>
    <source>
        <strain evidence="9 11">CCMP2712</strain>
    </source>
</reference>
<evidence type="ECO:0000256" key="7">
    <source>
        <dbReference type="SAM" id="MobiDB-lite"/>
    </source>
</evidence>
<dbReference type="GO" id="GO:0003723">
    <property type="term" value="F:RNA binding"/>
    <property type="evidence" value="ECO:0007669"/>
    <property type="project" value="InterPro"/>
</dbReference>
<evidence type="ECO:0000313" key="10">
    <source>
        <dbReference type="EnsemblProtists" id="EKX40000"/>
    </source>
</evidence>
<dbReference type="PIRSF" id="PIRSF001430">
    <property type="entry name" value="tRNA_psdUrid_synth"/>
    <property type="match status" value="1"/>
</dbReference>
<dbReference type="InterPro" id="IPR020103">
    <property type="entry name" value="PsdUridine_synth_cat_dom_sf"/>
</dbReference>
<evidence type="ECO:0000256" key="6">
    <source>
        <dbReference type="RuleBase" id="RU003792"/>
    </source>
</evidence>
<feature type="region of interest" description="Disordered" evidence="7">
    <location>
        <begin position="1"/>
        <end position="25"/>
    </location>
</feature>
<dbReference type="PANTHER" id="PTHR11142">
    <property type="entry name" value="PSEUDOURIDYLATE SYNTHASE"/>
    <property type="match status" value="1"/>
</dbReference>
<keyword evidence="2 6" id="KW-0819">tRNA processing</keyword>
<comment type="similarity">
    <text evidence="1 6">Belongs to the tRNA pseudouridine synthase TruA family.</text>
</comment>
<protein>
    <recommendedName>
        <fullName evidence="6">tRNA pseudouridine synthase</fullName>
        <ecNumber evidence="6">5.4.99.12</ecNumber>
    </recommendedName>
</protein>
<dbReference type="InterPro" id="IPR020097">
    <property type="entry name" value="PsdUridine_synth_TruA_a/b_dom"/>
</dbReference>
<dbReference type="GeneID" id="17296762"/>
<dbReference type="HOGENOM" id="CLU_014673_0_1_1"/>
<keyword evidence="3 6" id="KW-0413">Isomerase</keyword>
<dbReference type="HAMAP" id="MF_00171">
    <property type="entry name" value="TruA"/>
    <property type="match status" value="1"/>
</dbReference>
<dbReference type="RefSeq" id="XP_005826980.1">
    <property type="nucleotide sequence ID" value="XM_005826923.1"/>
</dbReference>
<evidence type="ECO:0000256" key="2">
    <source>
        <dbReference type="ARBA" id="ARBA00022694"/>
    </source>
</evidence>
<dbReference type="EC" id="5.4.99.12" evidence="6"/>
<dbReference type="InterPro" id="IPR020094">
    <property type="entry name" value="TruA/RsuA/RluB/E/F_N"/>
</dbReference>
<evidence type="ECO:0000313" key="11">
    <source>
        <dbReference type="Proteomes" id="UP000011087"/>
    </source>
</evidence>
<evidence type="ECO:0000256" key="4">
    <source>
        <dbReference type="PIRSR" id="PIRSR001430-1"/>
    </source>
</evidence>
<reference evidence="11" key="2">
    <citation type="submission" date="2012-11" db="EMBL/GenBank/DDBJ databases">
        <authorList>
            <person name="Kuo A."/>
            <person name="Curtis B.A."/>
            <person name="Tanifuji G."/>
            <person name="Burki F."/>
            <person name="Gruber A."/>
            <person name="Irimia M."/>
            <person name="Maruyama S."/>
            <person name="Arias M.C."/>
            <person name="Ball S.G."/>
            <person name="Gile G.H."/>
            <person name="Hirakawa Y."/>
            <person name="Hopkins J.F."/>
            <person name="Rensing S.A."/>
            <person name="Schmutz J."/>
            <person name="Symeonidi A."/>
            <person name="Elias M."/>
            <person name="Eveleigh R.J."/>
            <person name="Herman E.K."/>
            <person name="Klute M.J."/>
            <person name="Nakayama T."/>
            <person name="Obornik M."/>
            <person name="Reyes-Prieto A."/>
            <person name="Armbrust E.V."/>
            <person name="Aves S.J."/>
            <person name="Beiko R.G."/>
            <person name="Coutinho P."/>
            <person name="Dacks J.B."/>
            <person name="Durnford D.G."/>
            <person name="Fast N.M."/>
            <person name="Green B.R."/>
            <person name="Grisdale C."/>
            <person name="Hempe F."/>
            <person name="Henrissat B."/>
            <person name="Hoppner M.P."/>
            <person name="Ishida K.-I."/>
            <person name="Kim E."/>
            <person name="Koreny L."/>
            <person name="Kroth P.G."/>
            <person name="Liu Y."/>
            <person name="Malik S.-B."/>
            <person name="Maier U.G."/>
            <person name="McRose D."/>
            <person name="Mock T."/>
            <person name="Neilson J.A."/>
            <person name="Onodera N.T."/>
            <person name="Poole A.M."/>
            <person name="Pritham E.J."/>
            <person name="Richards T.A."/>
            <person name="Rocap G."/>
            <person name="Roy S.W."/>
            <person name="Sarai C."/>
            <person name="Schaack S."/>
            <person name="Shirato S."/>
            <person name="Slamovits C.H."/>
            <person name="Spencer D.F."/>
            <person name="Suzuki S."/>
            <person name="Worden A.Z."/>
            <person name="Zauner S."/>
            <person name="Barry K."/>
            <person name="Bell C."/>
            <person name="Bharti A.K."/>
            <person name="Crow J.A."/>
            <person name="Grimwood J."/>
            <person name="Kramer R."/>
            <person name="Lindquist E."/>
            <person name="Lucas S."/>
            <person name="Salamov A."/>
            <person name="McFadden G.I."/>
            <person name="Lane C.E."/>
            <person name="Keeling P.J."/>
            <person name="Gray M.W."/>
            <person name="Grigoriev I.V."/>
            <person name="Archibald J.M."/>
        </authorList>
    </citation>
    <scope>NUCLEOTIDE SEQUENCE</scope>
    <source>
        <strain evidence="11">CCMP2712</strain>
    </source>
</reference>
<dbReference type="EMBL" id="JH993035">
    <property type="protein sequence ID" value="EKX40000.1"/>
    <property type="molecule type" value="Genomic_DNA"/>
</dbReference>
<dbReference type="AlphaFoldDB" id="L1IVY1"/>
<accession>L1IVY1</accession>
<feature type="compositionally biased region" description="Polar residues" evidence="7">
    <location>
        <begin position="1"/>
        <end position="23"/>
    </location>
</feature>
<feature type="active site" description="Nucleophile" evidence="4">
    <location>
        <position position="82"/>
    </location>
</feature>
<evidence type="ECO:0000256" key="5">
    <source>
        <dbReference type="PIRSR" id="PIRSR001430-2"/>
    </source>
</evidence>
<dbReference type="Gene3D" id="3.30.70.660">
    <property type="entry name" value="Pseudouridine synthase I, catalytic domain, C-terminal subdomain"/>
    <property type="match status" value="1"/>
</dbReference>
<dbReference type="GO" id="GO:0031119">
    <property type="term" value="P:tRNA pseudouridine synthesis"/>
    <property type="evidence" value="ECO:0007669"/>
    <property type="project" value="TreeGrafter"/>
</dbReference>
<dbReference type="InterPro" id="IPR001406">
    <property type="entry name" value="PsdUridine_synth_TruA"/>
</dbReference>
<dbReference type="KEGG" id="gtt:GUITHDRAFT_113994"/>
<dbReference type="PANTHER" id="PTHR11142:SF0">
    <property type="entry name" value="TRNA PSEUDOURIDINE SYNTHASE-LIKE 1"/>
    <property type="match status" value="1"/>
</dbReference>
<dbReference type="OrthoDB" id="271910at2759"/>
<proteinExistence type="inferred from homology"/>
<dbReference type="EnsemblProtists" id="EKX40000">
    <property type="protein sequence ID" value="EKX40000"/>
    <property type="gene ID" value="GUITHDRAFT_113994"/>
</dbReference>
<dbReference type="SUPFAM" id="SSF55120">
    <property type="entry name" value="Pseudouridine synthase"/>
    <property type="match status" value="1"/>
</dbReference>
<comment type="catalytic activity">
    <reaction evidence="6">
        <text>uridine(38/39/40) in tRNA = pseudouridine(38/39/40) in tRNA</text>
        <dbReference type="Rhea" id="RHEA:22376"/>
        <dbReference type="Rhea" id="RHEA-COMP:10085"/>
        <dbReference type="Rhea" id="RHEA-COMP:10087"/>
        <dbReference type="ChEBI" id="CHEBI:65314"/>
        <dbReference type="ChEBI" id="CHEBI:65315"/>
        <dbReference type="EC" id="5.4.99.12"/>
    </reaction>
</comment>
<sequence length="268" mass="30616">MTGQERFQDSLNAANMGNNATASDDSDLDKTFRYRCNVMYDGTNYNGFQLQHYQPSIQGLLETVLSRKLQRRTRVVGAGRTDSGVHSRGQVVHFDSSENITDLQKFQHGMNLMLPLDVKICGLEHVQDLDFVPHLNETRKWHAIYSARKKLYSYRIFIGKVQDPITRHSRHHEYRNVDLDLLREVAAMFEGTHDFSAFSNTRGDNSTMDTVRTIYRVGVVFEGEGNVRLDFELDGALYKMVRNIVGTILAVGGTEETFQWLLLLMDSA</sequence>
<evidence type="ECO:0000256" key="1">
    <source>
        <dbReference type="ARBA" id="ARBA00009375"/>
    </source>
</evidence>
<dbReference type="InterPro" id="IPR020095">
    <property type="entry name" value="PsdUridine_synth_TruA_C"/>
</dbReference>
<reference evidence="10" key="3">
    <citation type="submission" date="2015-06" db="UniProtKB">
        <authorList>
            <consortium name="EnsemblProtists"/>
        </authorList>
    </citation>
    <scope>IDENTIFICATION</scope>
</reference>
<feature type="domain" description="Pseudouridine synthase I TruA alpha/beta" evidence="8">
    <location>
        <begin position="39"/>
        <end position="120"/>
    </location>
</feature>
<evidence type="ECO:0000256" key="3">
    <source>
        <dbReference type="ARBA" id="ARBA00023235"/>
    </source>
</evidence>
<dbReference type="CDD" id="cd02570">
    <property type="entry name" value="PseudoU_synth_EcTruA"/>
    <property type="match status" value="1"/>
</dbReference>
<organism evidence="9">
    <name type="scientific">Guillardia theta (strain CCMP2712)</name>
    <name type="common">Cryptophyte</name>
    <dbReference type="NCBI Taxonomy" id="905079"/>
    <lineage>
        <taxon>Eukaryota</taxon>
        <taxon>Cryptophyceae</taxon>
        <taxon>Pyrenomonadales</taxon>
        <taxon>Geminigeraceae</taxon>
        <taxon>Guillardia</taxon>
    </lineage>
</organism>
<evidence type="ECO:0000313" key="9">
    <source>
        <dbReference type="EMBL" id="EKX40000.1"/>
    </source>
</evidence>
<dbReference type="STRING" id="905079.L1IVY1"/>
<dbReference type="OMA" id="ADAFCHN"/>
<dbReference type="Pfam" id="PF01416">
    <property type="entry name" value="PseudoU_synth_1"/>
    <property type="match status" value="2"/>
</dbReference>
<feature type="binding site" evidence="5">
    <location>
        <position position="152"/>
    </location>
    <ligand>
        <name>substrate</name>
    </ligand>
</feature>
<dbReference type="Gene3D" id="3.30.70.580">
    <property type="entry name" value="Pseudouridine synthase I, catalytic domain, N-terminal subdomain"/>
    <property type="match status" value="1"/>
</dbReference>
<feature type="domain" description="Pseudouridine synthase I TruA alpha/beta" evidence="8">
    <location>
        <begin position="186"/>
        <end position="266"/>
    </location>
</feature>
<evidence type="ECO:0000259" key="8">
    <source>
        <dbReference type="Pfam" id="PF01416"/>
    </source>
</evidence>
<gene>
    <name evidence="9" type="ORF">GUITHDRAFT_113994</name>
</gene>
<dbReference type="eggNOG" id="KOG4393">
    <property type="taxonomic scope" value="Eukaryota"/>
</dbReference>
<name>L1IVY1_GUITC</name>